<accession>A0ABX2AHF8</accession>
<evidence type="ECO:0000313" key="2">
    <source>
        <dbReference type="EMBL" id="NPC67056.1"/>
    </source>
</evidence>
<proteinExistence type="predicted"/>
<evidence type="ECO:0000313" key="3">
    <source>
        <dbReference type="Proteomes" id="UP000623090"/>
    </source>
</evidence>
<comment type="caution">
    <text evidence="2">The sequence shown here is derived from an EMBL/GenBank/DDBJ whole genome shotgun (WGS) entry which is preliminary data.</text>
</comment>
<dbReference type="RefSeq" id="WP_172157825.1">
    <property type="nucleotide sequence ID" value="NZ_JABJWC010000030.1"/>
</dbReference>
<keyword evidence="3" id="KW-1185">Reference proteome</keyword>
<protein>
    <submittedName>
        <fullName evidence="2">Acyl carrier protein</fullName>
    </submittedName>
</protein>
<feature type="domain" description="Carrier" evidence="1">
    <location>
        <begin position="5"/>
        <end position="83"/>
    </location>
</feature>
<dbReference type="PROSITE" id="PS50075">
    <property type="entry name" value="CARRIER"/>
    <property type="match status" value="1"/>
</dbReference>
<dbReference type="Proteomes" id="UP000623090">
    <property type="component" value="Unassembled WGS sequence"/>
</dbReference>
<dbReference type="SUPFAM" id="SSF47336">
    <property type="entry name" value="ACP-like"/>
    <property type="match status" value="1"/>
</dbReference>
<dbReference type="InterPro" id="IPR036736">
    <property type="entry name" value="ACP-like_sf"/>
</dbReference>
<dbReference type="InterPro" id="IPR009081">
    <property type="entry name" value="PP-bd_ACP"/>
</dbReference>
<gene>
    <name evidence="2" type="ORF">HNW77_11755</name>
</gene>
<dbReference type="Gene3D" id="1.10.1200.10">
    <property type="entry name" value="ACP-like"/>
    <property type="match status" value="1"/>
</dbReference>
<evidence type="ECO:0000259" key="1">
    <source>
        <dbReference type="PROSITE" id="PS50075"/>
    </source>
</evidence>
<sequence>MSLSPQKQQILTELTELCRDILDDDSLTLTMATTADSVPNWDSMSHIAIVTAAEQKFGIKFRTAEIEELHSVGDFVDLIAEKKGIV</sequence>
<name>A0ABX2AHF8_9PROT</name>
<dbReference type="EMBL" id="JABJWC010000030">
    <property type="protein sequence ID" value="NPC67056.1"/>
    <property type="molecule type" value="Genomic_DNA"/>
</dbReference>
<reference evidence="2 3" key="1">
    <citation type="journal article" date="2020" name="Microorganisms">
        <title>Description of Komagataeibacter melaceti sp. nov. and Komagataeibacter melomenusus sp. nov. Isolated from Apple Cider Vinegar.</title>
        <authorList>
            <person name="Maric L."/>
            <person name="Cleenwerck I."/>
            <person name="Accetto T."/>
            <person name="Vandamme P."/>
            <person name="Trcek J."/>
        </authorList>
    </citation>
    <scope>NUCLEOTIDE SEQUENCE [LARGE SCALE GENOMIC DNA]</scope>
    <source>
        <strain evidence="2 3">AV436</strain>
    </source>
</reference>
<organism evidence="2 3">
    <name type="scientific">Komagataeibacter melomenusus</name>
    <dbReference type="NCBI Taxonomy" id="2766578"/>
    <lineage>
        <taxon>Bacteria</taxon>
        <taxon>Pseudomonadati</taxon>
        <taxon>Pseudomonadota</taxon>
        <taxon>Alphaproteobacteria</taxon>
        <taxon>Acetobacterales</taxon>
        <taxon>Acetobacteraceae</taxon>
        <taxon>Komagataeibacter</taxon>
    </lineage>
</organism>